<keyword evidence="14" id="KW-0325">Glycoprotein</keyword>
<feature type="transmembrane region" description="Helical" evidence="18">
    <location>
        <begin position="685"/>
        <end position="714"/>
    </location>
</feature>
<evidence type="ECO:0000256" key="3">
    <source>
        <dbReference type="ARBA" id="ARBA00022461"/>
    </source>
</evidence>
<feature type="transmembrane region" description="Helical" evidence="18">
    <location>
        <begin position="637"/>
        <end position="664"/>
    </location>
</feature>
<feature type="compositionally biased region" description="Polar residues" evidence="20">
    <location>
        <begin position="899"/>
        <end position="912"/>
    </location>
</feature>
<evidence type="ECO:0000256" key="6">
    <source>
        <dbReference type="ARBA" id="ARBA00022737"/>
    </source>
</evidence>
<name>H2ZHJ5_CIOSA</name>
<feature type="transmembrane region" description="Helical" evidence="18">
    <location>
        <begin position="1486"/>
        <end position="1505"/>
    </location>
</feature>
<dbReference type="PANTHER" id="PTHR10037">
    <property type="entry name" value="VOLTAGE-GATED CATION CHANNEL CALCIUM AND SODIUM"/>
    <property type="match status" value="1"/>
</dbReference>
<dbReference type="InParanoid" id="H2ZHJ5"/>
<dbReference type="OMA" id="GMSTFGH"/>
<dbReference type="eggNOG" id="KOG2301">
    <property type="taxonomic scope" value="Eukaryota"/>
</dbReference>
<dbReference type="SUPFAM" id="SSF81324">
    <property type="entry name" value="Voltage-gated potassium channels"/>
    <property type="match status" value="4"/>
</dbReference>
<dbReference type="InterPro" id="IPR001696">
    <property type="entry name" value="Na_channel_asu"/>
</dbReference>
<comment type="caution">
    <text evidence="18">Lacks conserved residue(s) required for the propagation of feature annotation.</text>
</comment>
<feature type="compositionally biased region" description="Polar residues" evidence="20">
    <location>
        <begin position="454"/>
        <end position="486"/>
    </location>
</feature>
<dbReference type="InterPro" id="IPR043203">
    <property type="entry name" value="VGCC_Ca_Na"/>
</dbReference>
<keyword evidence="6" id="KW-0677">Repeat</keyword>
<comment type="function">
    <text evidence="18">Mediates the voltage-dependent sodium ion permeability of excitable membranes. Assuming opened or closed conformations in response to the voltage difference across the membrane, the protein forms a sodium-selective channel through which Na(+) ions may pass in accordance with their electrochemical gradient.</text>
</comment>
<keyword evidence="10 18" id="KW-0915">Sodium</keyword>
<evidence type="ECO:0000256" key="9">
    <source>
        <dbReference type="ARBA" id="ARBA00022989"/>
    </source>
</evidence>
<keyword evidence="3 18" id="KW-0894">Sodium channel</keyword>
<evidence type="ECO:0000256" key="8">
    <source>
        <dbReference type="ARBA" id="ARBA00022882"/>
    </source>
</evidence>
<dbReference type="CDD" id="cd13433">
    <property type="entry name" value="Na_channel_gate"/>
    <property type="match status" value="1"/>
</dbReference>
<feature type="transmembrane region" description="Helical" evidence="18">
    <location>
        <begin position="1224"/>
        <end position="1250"/>
    </location>
</feature>
<dbReference type="Proteomes" id="UP000007875">
    <property type="component" value="Unassembled WGS sequence"/>
</dbReference>
<dbReference type="PRINTS" id="PR00170">
    <property type="entry name" value="NACHANNEL"/>
</dbReference>
<feature type="transmembrane region" description="Helical" evidence="18">
    <location>
        <begin position="1640"/>
        <end position="1663"/>
    </location>
</feature>
<feature type="domain" description="Ion transport" evidence="21">
    <location>
        <begin position="79"/>
        <end position="356"/>
    </location>
</feature>
<accession>H2ZHJ5</accession>
<keyword evidence="15 18" id="KW-0739">Sodium transport</keyword>
<evidence type="ECO:0000256" key="15">
    <source>
        <dbReference type="ARBA" id="ARBA00023201"/>
    </source>
</evidence>
<evidence type="ECO:0000256" key="11">
    <source>
        <dbReference type="ARBA" id="ARBA00023065"/>
    </source>
</evidence>
<feature type="domain" description="Ion transport" evidence="21">
    <location>
        <begin position="1425"/>
        <end position="1672"/>
    </location>
</feature>
<comment type="similarity">
    <text evidence="17">Belongs to the calcium channel alpha-1 subunit (TC 1.A.1.11) family.</text>
</comment>
<dbReference type="GO" id="GO:0019228">
    <property type="term" value="P:neuronal action potential"/>
    <property type="evidence" value="ECO:0007669"/>
    <property type="project" value="TreeGrafter"/>
</dbReference>
<dbReference type="Pfam" id="PF00520">
    <property type="entry name" value="Ion_trans"/>
    <property type="match status" value="4"/>
</dbReference>
<proteinExistence type="inferred from homology"/>
<keyword evidence="5 18" id="KW-0812">Transmembrane</keyword>
<evidence type="ECO:0000256" key="2">
    <source>
        <dbReference type="ARBA" id="ARBA00022448"/>
    </source>
</evidence>
<evidence type="ECO:0000256" key="12">
    <source>
        <dbReference type="ARBA" id="ARBA00023136"/>
    </source>
</evidence>
<feature type="transmembrane region" description="Helical" evidence="18">
    <location>
        <begin position="72"/>
        <end position="96"/>
    </location>
</feature>
<feature type="transmembrane region" description="Helical" evidence="18">
    <location>
        <begin position="1173"/>
        <end position="1195"/>
    </location>
</feature>
<feature type="transmembrane region" description="Helical" evidence="18">
    <location>
        <begin position="1342"/>
        <end position="1366"/>
    </location>
</feature>
<feature type="transmembrane region" description="Helical" evidence="18">
    <location>
        <begin position="324"/>
        <end position="346"/>
    </location>
</feature>
<reference evidence="22" key="2">
    <citation type="submission" date="2025-08" db="UniProtKB">
        <authorList>
            <consortium name="Ensembl"/>
        </authorList>
    </citation>
    <scope>IDENTIFICATION</scope>
</reference>
<keyword evidence="8 18" id="KW-0851">Voltage-gated channel</keyword>
<dbReference type="InterPro" id="IPR027359">
    <property type="entry name" value="Volt_channel_dom_sf"/>
</dbReference>
<reference evidence="22" key="3">
    <citation type="submission" date="2025-09" db="UniProtKB">
        <authorList>
            <consortium name="Ensembl"/>
        </authorList>
    </citation>
    <scope>IDENTIFICATION</scope>
</reference>
<comment type="similarity">
    <text evidence="18">Belongs to the sodium channel (TC 1.A.1.10) family.</text>
</comment>
<dbReference type="Ensembl" id="ENSCSAVT00000017244.1">
    <property type="protein sequence ID" value="ENSCSAVP00000017061.1"/>
    <property type="gene ID" value="ENSCSAVG00000010035.1"/>
</dbReference>
<feature type="transmembrane region" description="Helical" evidence="18">
    <location>
        <begin position="569"/>
        <end position="587"/>
    </location>
</feature>
<organism evidence="22 23">
    <name type="scientific">Ciona savignyi</name>
    <name type="common">Pacific transparent sea squirt</name>
    <dbReference type="NCBI Taxonomy" id="51511"/>
    <lineage>
        <taxon>Eukaryota</taxon>
        <taxon>Metazoa</taxon>
        <taxon>Chordata</taxon>
        <taxon>Tunicata</taxon>
        <taxon>Ascidiacea</taxon>
        <taxon>Phlebobranchia</taxon>
        <taxon>Cionidae</taxon>
        <taxon>Ciona</taxon>
    </lineage>
</organism>
<protein>
    <recommendedName>
        <fullName evidence="18">Sodium channel protein</fullName>
    </recommendedName>
</protein>
<dbReference type="InterPro" id="IPR005821">
    <property type="entry name" value="Ion_trans_dom"/>
</dbReference>
<dbReference type="STRING" id="51511.ENSCSAVP00000017061"/>
<evidence type="ECO:0000256" key="19">
    <source>
        <dbReference type="SAM" id="Coils"/>
    </source>
</evidence>
<feature type="coiled-coil region" evidence="19">
    <location>
        <begin position="374"/>
        <end position="401"/>
    </location>
</feature>
<evidence type="ECO:0000256" key="17">
    <source>
        <dbReference type="ARBA" id="ARBA00061395"/>
    </source>
</evidence>
<evidence type="ECO:0000259" key="21">
    <source>
        <dbReference type="Pfam" id="PF00520"/>
    </source>
</evidence>
<feature type="domain" description="Ion transport" evidence="21">
    <location>
        <begin position="1111"/>
        <end position="1375"/>
    </location>
</feature>
<dbReference type="GO" id="GO:0005248">
    <property type="term" value="F:voltage-gated sodium channel activity"/>
    <property type="evidence" value="ECO:0007669"/>
    <property type="project" value="InterPro"/>
</dbReference>
<evidence type="ECO:0000256" key="20">
    <source>
        <dbReference type="SAM" id="MobiDB-lite"/>
    </source>
</evidence>
<keyword evidence="9 18" id="KW-1133">Transmembrane helix</keyword>
<evidence type="ECO:0000256" key="10">
    <source>
        <dbReference type="ARBA" id="ARBA00023053"/>
    </source>
</evidence>
<feature type="transmembrane region" description="Helical" evidence="18">
    <location>
        <begin position="1427"/>
        <end position="1444"/>
    </location>
</feature>
<evidence type="ECO:0000256" key="13">
    <source>
        <dbReference type="ARBA" id="ARBA00023157"/>
    </source>
</evidence>
<evidence type="ECO:0000256" key="7">
    <source>
        <dbReference type="ARBA" id="ARBA00022837"/>
    </source>
</evidence>
<feature type="transmembrane region" description="Helical" evidence="18">
    <location>
        <begin position="199"/>
        <end position="218"/>
    </location>
</feature>
<sequence length="1786" mass="203489">TLADGQELPQYCGKFQKKYYNKPIEDIDPYYKERGENTFCVVTRRFGSDYIYRFSAARGCFVFSPFQPLRQLAIRIILHPLFDAIVMTTILVNCVFLGLNEEIPAAEYLFTALYTVEMIVKIIGRGFVLNQFTYLRDPWNWLDFIVVIIAYVTLLGTASNVSSLRTFRVIRAFKSVSIVPGLRTIVNALFHSMKPLGEVMFIMGFLLIIVSLIALQAYQGVLRRRCVIYPPSGLSDQQYFNFTHDSANFNDVDGEQVVCGNSTGSGICPVNYVCLPDVSDNPNYGHTNFDHMGYALLTSFQLLTLDYWENVYNMIIRAEGPWNVLFFFMSVFLGPFYLLNLLLAVVTRAYSKEHDKQVSVKKQVLVKRRIYVKKSEFEERRQQAKQRAKRKAIRRRKLLQKKASVNQASLIGSDSVTTVGSFGDLVLARMKPITEQPALEEPVSAGEASGGVNGSHSNLTQGSNGASKSKQAAFQNQRNELSMDSSDSCKYTNKILYMFAQHILVMLTEFAFPKNLTGFFSPAKKTRSIWYRRFKRIKNWYLTTFCSWNCFPGFIKFQKNLKKVIEHKLFESVIMLSIIINTVFLAIDHHGISPELKHALEIGNHVFTGIFTVEAIIKITALGPVEYSKTLWNVFDFIIVFISLIEVGLTVSVGTSAAPDLTMLRTLRLLRVFRLARMWGTMNKLVSIIWKSISAVSYLTIVLFLVLYIFAVIGKQLYSAKYSASASRFDDNNVPRWSFIDFYHSFLLVWRVMCGEWIEPLYDCMYITDNDGLCIPLFLSITFIANFMILNLFTAILLEAFTVDDLSKAKANGEKKSEKWASCKEIANIIINIGGNCWNTLYEQLGYFGNMIVITTLVYKCLDCQRGMEKIRKKMKKKSQNVNPSPDTDDTCAKVEEVQNNSDKTAGGTSKQLLPPQMNTRRRESCSVIFELQESPHISALKRKINSTPETKPRLSIIYPSNFCFRIDCDHCEVNELPKIHEEVQEEVNSGIAGNGAHPNKFKANEKGIQPNGIKHNLPSDNVKKTMGCFSLSCCSCMDARENENIEVEEEDADEETVSPPGCLPEWFLNRSYYCCFILFTRYPSCAETPDSTPFRLWSSIRMCCYILVEHKFFEWFILFLILSSTVCLAMEDVHLNSDPVRKLVLEKLEFVFTALFTVEMILKWIGLGPVKYFTNLWCVLDCAIVAASWIGIVLSQASQFRSLRTLRALRPLRAISRWQGMKVVVNALLYCIPSIGNVLCVCLLIWFVFGIMGVQFFKGSFFKCVDADENKVTDLRVVDLTTCLQFNYTWINPNINFDHVGNAMIALFQVATFEGWIEIMADASDVMGPEIQPRREASKYYLIYFVVFVLVGSFFILNLIVGVIIESFQNLRKQVGSLFEALLTDTQKNFYKTMRTMLNRKPKKTISPPSNRWQLKIFNLVTHSKFELAVFLLILMNMITLMMEHYKMSTEWASALRGVDITFTALFSLEAGLKLIGMRYHYFRDAFNVFDFIVILVSIIGFILENLVALIVSPTLLRVVRVFRVFRVLRVVRAARGIRRLILTLMISIPALFNIAVLLSVFIVIFAILGMTMFMNVKLNGALNDQVNFQTFGNSLMVLFRLVTSAGWNDVMDPLMNTRDCEVSSHLAPGNCGDPVAAVIYFVAFICIVFLVIVNMYIAIILENFDEIFKQDESGVSQGDFETFYMVWGRYDPRATQFVTLTELSNLLHDLHPPFQLPKPNLVKIGALDLPVLYGDKVHCLDVLFALVKRILGEVEISADMKKEAEERLLKSFPNRSTLKAETTT</sequence>
<reference evidence="23" key="1">
    <citation type="submission" date="2003-08" db="EMBL/GenBank/DDBJ databases">
        <authorList>
            <person name="Birren B."/>
            <person name="Nusbaum C."/>
            <person name="Abebe A."/>
            <person name="Abouelleil A."/>
            <person name="Adekoya E."/>
            <person name="Ait-zahra M."/>
            <person name="Allen N."/>
            <person name="Allen T."/>
            <person name="An P."/>
            <person name="Anderson M."/>
            <person name="Anderson S."/>
            <person name="Arachchi H."/>
            <person name="Armbruster J."/>
            <person name="Bachantsang P."/>
            <person name="Baldwin J."/>
            <person name="Barry A."/>
            <person name="Bayul T."/>
            <person name="Blitshsteyn B."/>
            <person name="Bloom T."/>
            <person name="Blye J."/>
            <person name="Boguslavskiy L."/>
            <person name="Borowsky M."/>
            <person name="Boukhgalter B."/>
            <person name="Brunache A."/>
            <person name="Butler J."/>
            <person name="Calixte N."/>
            <person name="Calvo S."/>
            <person name="Camarata J."/>
            <person name="Campo K."/>
            <person name="Chang J."/>
            <person name="Cheshatsang Y."/>
            <person name="Citroen M."/>
            <person name="Collymore A."/>
            <person name="Considine T."/>
            <person name="Cook A."/>
            <person name="Cooke P."/>
            <person name="Corum B."/>
            <person name="Cuomo C."/>
            <person name="David R."/>
            <person name="Dawoe T."/>
            <person name="Degray S."/>
            <person name="Dodge S."/>
            <person name="Dooley K."/>
            <person name="Dorje P."/>
            <person name="Dorjee K."/>
            <person name="Dorris L."/>
            <person name="Duffey N."/>
            <person name="Dupes A."/>
            <person name="Elkins T."/>
            <person name="Engels R."/>
            <person name="Erickson J."/>
            <person name="Farina A."/>
            <person name="Faro S."/>
            <person name="Ferreira P."/>
            <person name="Fischer H."/>
            <person name="Fitzgerald M."/>
            <person name="Foley K."/>
            <person name="Gage D."/>
            <person name="Galagan J."/>
            <person name="Gearin G."/>
            <person name="Gnerre S."/>
            <person name="Gnirke A."/>
            <person name="Goyette A."/>
            <person name="Graham J."/>
            <person name="Grandbois E."/>
            <person name="Gyaltsen K."/>
            <person name="Hafez N."/>
            <person name="Hagopian D."/>
            <person name="Hagos B."/>
            <person name="Hall J."/>
            <person name="Hatcher B."/>
            <person name="Heller A."/>
            <person name="Higgins H."/>
            <person name="Honan T."/>
            <person name="Horn A."/>
            <person name="Houde N."/>
            <person name="Hughes L."/>
            <person name="Hulme W."/>
            <person name="Husby E."/>
            <person name="Iliev I."/>
            <person name="Jaffe D."/>
            <person name="Jones C."/>
            <person name="Kamal M."/>
            <person name="Kamat A."/>
            <person name="Kamvysselis M."/>
            <person name="Karlsson E."/>
            <person name="Kells C."/>
            <person name="Kieu A."/>
            <person name="Kisner P."/>
            <person name="Kodira C."/>
            <person name="Kulbokas E."/>
            <person name="Labutti K."/>
            <person name="Lama D."/>
            <person name="Landers T."/>
            <person name="Leger J."/>
            <person name="Levine S."/>
            <person name="Lewis D."/>
            <person name="Lewis T."/>
            <person name="Lindblad-toh K."/>
            <person name="Liu X."/>
            <person name="Lokyitsang T."/>
            <person name="Lokyitsang Y."/>
            <person name="Lucien O."/>
            <person name="Lui A."/>
            <person name="Ma L.J."/>
            <person name="Mabbitt R."/>
            <person name="Macdonald J."/>
            <person name="Maclean C."/>
            <person name="Major J."/>
            <person name="Manning J."/>
            <person name="Marabella R."/>
            <person name="Maru K."/>
            <person name="Matthews C."/>
            <person name="Mauceli E."/>
            <person name="Mccarthy M."/>
            <person name="Mcdonough S."/>
            <person name="Mcghee T."/>
            <person name="Meldrim J."/>
            <person name="Meneus L."/>
            <person name="Mesirov J."/>
            <person name="Mihalev A."/>
            <person name="Mihova T."/>
            <person name="Mikkelsen T."/>
            <person name="Mlenga V."/>
            <person name="Moru K."/>
            <person name="Mozes J."/>
            <person name="Mulrain L."/>
            <person name="Munson G."/>
            <person name="Naylor J."/>
            <person name="Newes C."/>
            <person name="Nguyen C."/>
            <person name="Nguyen N."/>
            <person name="Nguyen T."/>
            <person name="Nicol R."/>
            <person name="Nielsen C."/>
            <person name="Nizzari M."/>
            <person name="Norbu C."/>
            <person name="Norbu N."/>
            <person name="O'donnell P."/>
            <person name="Okoawo O."/>
            <person name="O'leary S."/>
            <person name="Omotosho B."/>
            <person name="O'neill K."/>
            <person name="Osman S."/>
            <person name="Parker S."/>
            <person name="Perrin D."/>
            <person name="Phunkhang P."/>
            <person name="Piqani B."/>
            <person name="Purcell S."/>
            <person name="Rachupka T."/>
            <person name="Ramasamy U."/>
            <person name="Rameau R."/>
            <person name="Ray V."/>
            <person name="Raymond C."/>
            <person name="Retta R."/>
            <person name="Richardson S."/>
            <person name="Rise C."/>
            <person name="Rodriguez J."/>
            <person name="Rogers J."/>
            <person name="Rogov P."/>
            <person name="Rutman M."/>
            <person name="Schupbach R."/>
            <person name="Seaman C."/>
            <person name="Settipalli S."/>
            <person name="Sharpe T."/>
            <person name="Sheridan J."/>
            <person name="Sherpa N."/>
            <person name="Shi J."/>
            <person name="Smirnov S."/>
            <person name="Smith C."/>
            <person name="Sougnez C."/>
            <person name="Spencer B."/>
            <person name="Stalker J."/>
            <person name="Stange-thomann N."/>
            <person name="Stavropoulos S."/>
            <person name="Stetson K."/>
            <person name="Stone C."/>
            <person name="Stone S."/>
            <person name="Stubbs M."/>
            <person name="Talamas J."/>
            <person name="Tchuinga P."/>
            <person name="Tenzing P."/>
            <person name="Tesfaye S."/>
            <person name="Theodore J."/>
            <person name="Thoulutsang Y."/>
            <person name="Topham K."/>
            <person name="Towey S."/>
            <person name="Tsamla T."/>
            <person name="Tsomo N."/>
            <person name="Vallee D."/>
            <person name="Vassiliev H."/>
            <person name="Venkataraman V."/>
            <person name="Vinson J."/>
            <person name="Vo A."/>
            <person name="Wade C."/>
            <person name="Wang S."/>
            <person name="Wangchuk T."/>
            <person name="Wangdi T."/>
            <person name="Whittaker C."/>
            <person name="Wilkinson J."/>
            <person name="Wu Y."/>
            <person name="Wyman D."/>
            <person name="Yadav S."/>
            <person name="Yang S."/>
            <person name="Yang X."/>
            <person name="Yeager S."/>
            <person name="Yee E."/>
            <person name="Young G."/>
            <person name="Zainoun J."/>
            <person name="Zembeck L."/>
            <person name="Zimmer A."/>
            <person name="Zody M."/>
            <person name="Lander E."/>
        </authorList>
    </citation>
    <scope>NUCLEOTIDE SEQUENCE [LARGE SCALE GENOMIC DNA]</scope>
</reference>
<dbReference type="GO" id="GO:0001518">
    <property type="term" value="C:voltage-gated sodium channel complex"/>
    <property type="evidence" value="ECO:0007669"/>
    <property type="project" value="UniProtKB-UniRule"/>
</dbReference>
<dbReference type="FunFam" id="1.20.120.350:FF:000075">
    <property type="entry name" value="Sodium channel protein"/>
    <property type="match status" value="1"/>
</dbReference>
<feature type="transmembrane region" description="Helical" evidence="18">
    <location>
        <begin position="108"/>
        <end position="129"/>
    </location>
</feature>
<dbReference type="FunFam" id="1.20.120.350:FF:000009">
    <property type="entry name" value="Voltage-dependent T-type calcium channel subunit alpha"/>
    <property type="match status" value="1"/>
</dbReference>
<feature type="transmembrane region" description="Helical" evidence="18">
    <location>
        <begin position="1542"/>
        <end position="1570"/>
    </location>
</feature>
<keyword evidence="4" id="KW-1003">Cell membrane</keyword>
<feature type="region of interest" description="Disordered" evidence="20">
    <location>
        <begin position="438"/>
        <end position="486"/>
    </location>
</feature>
<feature type="transmembrane region" description="Helical" evidence="18">
    <location>
        <begin position="1113"/>
        <end position="1131"/>
    </location>
</feature>
<feature type="region of interest" description="Disordered" evidence="20">
    <location>
        <begin position="899"/>
        <end position="920"/>
    </location>
</feature>
<dbReference type="GO" id="GO:0086010">
    <property type="term" value="P:membrane depolarization during action potential"/>
    <property type="evidence" value="ECO:0007669"/>
    <property type="project" value="TreeGrafter"/>
</dbReference>
<dbReference type="FunFam" id="1.20.120.350:FF:000068">
    <property type="entry name" value="Sodium channel protein"/>
    <property type="match status" value="1"/>
</dbReference>
<keyword evidence="2 18" id="KW-0813">Transport</keyword>
<evidence type="ECO:0000256" key="5">
    <source>
        <dbReference type="ARBA" id="ARBA00022692"/>
    </source>
</evidence>
<dbReference type="FunFam" id="1.20.120.350:FF:000059">
    <property type="entry name" value="Sodium channel protein"/>
    <property type="match status" value="1"/>
</dbReference>
<feature type="domain" description="Ion transport" evidence="21">
    <location>
        <begin position="567"/>
        <end position="802"/>
    </location>
</feature>
<evidence type="ECO:0000256" key="1">
    <source>
        <dbReference type="ARBA" id="ARBA00004651"/>
    </source>
</evidence>
<comment type="subcellular location">
    <subcellularLocation>
        <location evidence="1 18">Cell membrane</location>
        <topology evidence="1 18">Multi-pass membrane protein</topology>
    </subcellularLocation>
</comment>
<evidence type="ECO:0000256" key="14">
    <source>
        <dbReference type="ARBA" id="ARBA00023180"/>
    </source>
</evidence>
<keyword evidence="23" id="KW-1185">Reference proteome</keyword>
<evidence type="ECO:0000256" key="4">
    <source>
        <dbReference type="ARBA" id="ARBA00022475"/>
    </source>
</evidence>
<evidence type="ECO:0000256" key="18">
    <source>
        <dbReference type="RuleBase" id="RU361132"/>
    </source>
</evidence>
<evidence type="ECO:0000313" key="22">
    <source>
        <dbReference type="Ensembl" id="ENSCSAVP00000017061.1"/>
    </source>
</evidence>
<keyword evidence="19" id="KW-0175">Coiled coil</keyword>
<keyword evidence="7" id="KW-0106">Calcium</keyword>
<dbReference type="FunFam" id="1.10.287.70:FF:000093">
    <property type="entry name" value="Calcium channel subunit Cch1"/>
    <property type="match status" value="1"/>
</dbReference>
<dbReference type="GeneTree" id="ENSGT00940000167926"/>
<feature type="transmembrane region" description="Helical" evidence="18">
    <location>
        <begin position="773"/>
        <end position="798"/>
    </location>
</feature>
<keyword evidence="12 18" id="KW-0472">Membrane</keyword>
<dbReference type="Gene3D" id="1.10.238.10">
    <property type="entry name" value="EF-hand"/>
    <property type="match status" value="1"/>
</dbReference>
<keyword evidence="16 18" id="KW-0407">Ion channel</keyword>
<dbReference type="PANTHER" id="PTHR10037:SF62">
    <property type="entry name" value="SODIUM CHANNEL PROTEIN 60E"/>
    <property type="match status" value="1"/>
</dbReference>
<keyword evidence="13" id="KW-1015">Disulfide bond</keyword>
<dbReference type="Gene3D" id="1.10.287.70">
    <property type="match status" value="4"/>
</dbReference>
<keyword evidence="11 18" id="KW-0406">Ion transport</keyword>
<evidence type="ECO:0000256" key="16">
    <source>
        <dbReference type="ARBA" id="ARBA00023303"/>
    </source>
</evidence>
<feature type="transmembrane region" description="Helical" evidence="18">
    <location>
        <begin position="141"/>
        <end position="161"/>
    </location>
</feature>
<evidence type="ECO:0000313" key="23">
    <source>
        <dbReference type="Proteomes" id="UP000007875"/>
    </source>
</evidence>
<dbReference type="Gene3D" id="1.20.120.350">
    <property type="entry name" value="Voltage-gated potassium channels. Chain C"/>
    <property type="match status" value="4"/>
</dbReference>
<dbReference type="InterPro" id="IPR044564">
    <property type="entry name" value="Na_chnl_inactivation_gate"/>
</dbReference>